<reference evidence="1 2" key="1">
    <citation type="journal article" date="2012" name="PLoS Genet.">
        <title>Comparative Genomics of Plant-Associated Pseudomonas spp.: Insights into Diversity and Inheritance of Traits Involved in Multitrophic Interactions.</title>
        <authorList>
            <person name="Loper J.E."/>
            <person name="Hassan K.A."/>
            <person name="Mavrodi D.V."/>
            <person name="Davis E.W.II."/>
            <person name="Lim C.K."/>
            <person name="Shaffer B.T."/>
            <person name="Elbourne L.D."/>
            <person name="Stockwell V.O."/>
            <person name="Hartney S.L."/>
            <person name="Breakwell K."/>
            <person name="Henkels M.D."/>
            <person name="Tetu S.G."/>
            <person name="Rangel L.I."/>
            <person name="Kidarsa T.A."/>
            <person name="Wilson N.L."/>
            <person name="van de Mortel J.E."/>
            <person name="Song C."/>
            <person name="Blumhagen R."/>
            <person name="Radune D."/>
            <person name="Hostetler J.B."/>
            <person name="Brinkac L.M."/>
            <person name="Durkin A.S."/>
            <person name="Kluepfel D.A."/>
            <person name="Wechter W.P."/>
            <person name="Anderson A.J."/>
            <person name="Kim Y.C."/>
            <person name="Pierson L.S.III."/>
            <person name="Pierson E.A."/>
            <person name="Lindow S.E."/>
            <person name="Kobayashi D.Y."/>
            <person name="Raaijmakers J.M."/>
            <person name="Weller D.M."/>
            <person name="Thomashow L.S."/>
            <person name="Allen A.E."/>
            <person name="Paulsen I.T."/>
        </authorList>
    </citation>
    <scope>NUCLEOTIDE SEQUENCE [LARGE SCALE GENOMIC DNA]</scope>
    <source>
        <strain evidence="1 2">O6</strain>
    </source>
</reference>
<evidence type="ECO:0000313" key="1">
    <source>
        <dbReference type="EMBL" id="EIM14824.1"/>
    </source>
</evidence>
<gene>
    <name evidence="1" type="ORF">PchlO6_3589</name>
</gene>
<proteinExistence type="predicted"/>
<sequence length="69" mass="7308">MLNGQQLVRVGANLSGITPGDLVAPLNNPSLKSPEERCGSVSLLSLRLADRAFAVWPLACLFDFAGPWG</sequence>
<accession>A0AB33WP24</accession>
<dbReference type="AlphaFoldDB" id="A0AB33WP24"/>
<dbReference type="Proteomes" id="UP000003790">
    <property type="component" value="Chromosome"/>
</dbReference>
<dbReference type="EMBL" id="AHOT01000023">
    <property type="protein sequence ID" value="EIM14824.1"/>
    <property type="molecule type" value="Genomic_DNA"/>
</dbReference>
<protein>
    <submittedName>
        <fullName evidence="1">Uncharacterized protein</fullName>
    </submittedName>
</protein>
<organism evidence="1 2">
    <name type="scientific">Pseudomonas chlororaphis O6</name>
    <dbReference type="NCBI Taxonomy" id="1037915"/>
    <lineage>
        <taxon>Bacteria</taxon>
        <taxon>Pseudomonadati</taxon>
        <taxon>Pseudomonadota</taxon>
        <taxon>Gammaproteobacteria</taxon>
        <taxon>Pseudomonadales</taxon>
        <taxon>Pseudomonadaceae</taxon>
        <taxon>Pseudomonas</taxon>
    </lineage>
</organism>
<name>A0AB33WP24_9PSED</name>
<comment type="caution">
    <text evidence="1">The sequence shown here is derived from an EMBL/GenBank/DDBJ whole genome shotgun (WGS) entry which is preliminary data.</text>
</comment>
<evidence type="ECO:0000313" key="2">
    <source>
        <dbReference type="Proteomes" id="UP000003790"/>
    </source>
</evidence>